<reference evidence="6" key="1">
    <citation type="submission" date="2021-04" db="EMBL/GenBank/DDBJ databases">
        <authorList>
            <consortium name="Wellcome Sanger Institute Data Sharing"/>
        </authorList>
    </citation>
    <scope>NUCLEOTIDE SEQUENCE [LARGE SCALE GENOMIC DNA]</scope>
</reference>
<keyword evidence="7" id="KW-1185">Reference proteome</keyword>
<evidence type="ECO:0000256" key="1">
    <source>
        <dbReference type="ARBA" id="ARBA00004613"/>
    </source>
</evidence>
<keyword evidence="2" id="KW-0964">Secreted</keyword>
<evidence type="ECO:0000313" key="6">
    <source>
        <dbReference type="Ensembl" id="ENSSAUP00010030651.1"/>
    </source>
</evidence>
<name>A0A671W1S5_SPAAU</name>
<evidence type="ECO:0000256" key="3">
    <source>
        <dbReference type="ARBA" id="ARBA00023119"/>
    </source>
</evidence>
<accession>A0A671W1S5</accession>
<dbReference type="Proteomes" id="UP000472265">
    <property type="component" value="Chromosome 11"/>
</dbReference>
<feature type="domain" description="Fibrillar collagen NC1" evidence="5">
    <location>
        <begin position="142"/>
        <end position="272"/>
    </location>
</feature>
<feature type="compositionally biased region" description="Low complexity" evidence="4">
    <location>
        <begin position="134"/>
        <end position="144"/>
    </location>
</feature>
<dbReference type="PROSITE" id="PS51461">
    <property type="entry name" value="NC1_FIB"/>
    <property type="match status" value="1"/>
</dbReference>
<dbReference type="AlphaFoldDB" id="A0A671W1S5"/>
<evidence type="ECO:0000256" key="4">
    <source>
        <dbReference type="SAM" id="MobiDB-lite"/>
    </source>
</evidence>
<reference evidence="6" key="3">
    <citation type="submission" date="2025-09" db="UniProtKB">
        <authorList>
            <consortium name="Ensembl"/>
        </authorList>
    </citation>
    <scope>IDENTIFICATION</scope>
</reference>
<comment type="subcellular location">
    <subcellularLocation>
        <location evidence="1">Secreted</location>
    </subcellularLocation>
</comment>
<dbReference type="GO" id="GO:0005201">
    <property type="term" value="F:extracellular matrix structural constituent"/>
    <property type="evidence" value="ECO:0007669"/>
    <property type="project" value="InterPro"/>
</dbReference>
<sequence>MISLFAFTAFDTVYLHIVDCASSVSSYLNMFIVCLILLFLKNKETEEVHYTEKLINTLTLQGMKGVEGRRGQKGLKGKRGPPGKPGAPGKSRPTQRRGSNPDQRNEQRPETRPNTRPRVKNVPRSRKTPRLLKQRLGQQKQSRLVSRRLSQADEAKESFSWPQGTKDDPATTCYELALIHPHLNDGYFYMDPNQGCPYDAVKVFCNFTAGGTTCIKPLQSQVHYFLTYSVKVSISGHSAAQLRGQRKHLISCFTTVTTTLYVNPMVWGELSL</sequence>
<reference evidence="6" key="2">
    <citation type="submission" date="2025-08" db="UniProtKB">
        <authorList>
            <consortium name="Ensembl"/>
        </authorList>
    </citation>
    <scope>IDENTIFICATION</scope>
</reference>
<dbReference type="InParanoid" id="A0A671W1S5"/>
<protein>
    <recommendedName>
        <fullName evidence="5">Fibrillar collagen NC1 domain-containing protein</fullName>
    </recommendedName>
</protein>
<dbReference type="GO" id="GO:0005581">
    <property type="term" value="C:collagen trimer"/>
    <property type="evidence" value="ECO:0007669"/>
    <property type="project" value="UniProtKB-KW"/>
</dbReference>
<organism evidence="6 7">
    <name type="scientific">Sparus aurata</name>
    <name type="common">Gilthead sea bream</name>
    <dbReference type="NCBI Taxonomy" id="8175"/>
    <lineage>
        <taxon>Eukaryota</taxon>
        <taxon>Metazoa</taxon>
        <taxon>Chordata</taxon>
        <taxon>Craniata</taxon>
        <taxon>Vertebrata</taxon>
        <taxon>Euteleostomi</taxon>
        <taxon>Actinopterygii</taxon>
        <taxon>Neopterygii</taxon>
        <taxon>Teleostei</taxon>
        <taxon>Neoteleostei</taxon>
        <taxon>Acanthomorphata</taxon>
        <taxon>Eupercaria</taxon>
        <taxon>Spariformes</taxon>
        <taxon>Sparidae</taxon>
        <taxon>Sparus</taxon>
    </lineage>
</organism>
<feature type="compositionally biased region" description="Basic residues" evidence="4">
    <location>
        <begin position="71"/>
        <end position="81"/>
    </location>
</feature>
<dbReference type="GeneTree" id="ENSGT00940000163668"/>
<feature type="region of interest" description="Disordered" evidence="4">
    <location>
        <begin position="65"/>
        <end position="164"/>
    </location>
</feature>
<evidence type="ECO:0000259" key="5">
    <source>
        <dbReference type="PROSITE" id="PS51461"/>
    </source>
</evidence>
<evidence type="ECO:0000256" key="2">
    <source>
        <dbReference type="ARBA" id="ARBA00022525"/>
    </source>
</evidence>
<feature type="compositionally biased region" description="Basic residues" evidence="4">
    <location>
        <begin position="115"/>
        <end position="133"/>
    </location>
</feature>
<dbReference type="Ensembl" id="ENSSAUT00010032305.1">
    <property type="protein sequence ID" value="ENSSAUP00010030651.1"/>
    <property type="gene ID" value="ENSSAUG00010013133.1"/>
</dbReference>
<feature type="compositionally biased region" description="Basic and acidic residues" evidence="4">
    <location>
        <begin position="103"/>
        <end position="113"/>
    </location>
</feature>
<dbReference type="SMART" id="SM00038">
    <property type="entry name" value="COLFI"/>
    <property type="match status" value="1"/>
</dbReference>
<dbReference type="InterPro" id="IPR000885">
    <property type="entry name" value="Fib_collagen_C"/>
</dbReference>
<dbReference type="Gene3D" id="2.60.120.1000">
    <property type="match status" value="1"/>
</dbReference>
<dbReference type="Pfam" id="PF01410">
    <property type="entry name" value="COLFI"/>
    <property type="match status" value="1"/>
</dbReference>
<proteinExistence type="predicted"/>
<keyword evidence="3" id="KW-0176">Collagen</keyword>
<dbReference type="GO" id="GO:0005576">
    <property type="term" value="C:extracellular region"/>
    <property type="evidence" value="ECO:0007669"/>
    <property type="project" value="UniProtKB-SubCell"/>
</dbReference>
<evidence type="ECO:0000313" key="7">
    <source>
        <dbReference type="Proteomes" id="UP000472265"/>
    </source>
</evidence>